<dbReference type="GO" id="GO:0030688">
    <property type="term" value="C:preribosome, small subunit precursor"/>
    <property type="evidence" value="ECO:0007669"/>
    <property type="project" value="InterPro"/>
</dbReference>
<name>A0A4S9CA46_AURPU</name>
<feature type="compositionally biased region" description="Basic and acidic residues" evidence="5">
    <location>
        <begin position="65"/>
        <end position="77"/>
    </location>
</feature>
<feature type="compositionally biased region" description="Basic residues" evidence="5">
    <location>
        <begin position="152"/>
        <end position="162"/>
    </location>
</feature>
<comment type="subcellular location">
    <subcellularLocation>
        <location evidence="1">Nucleus</location>
        <location evidence="1">Nucleolus</location>
    </subcellularLocation>
</comment>
<evidence type="ECO:0000256" key="1">
    <source>
        <dbReference type="ARBA" id="ARBA00004604"/>
    </source>
</evidence>
<dbReference type="EMBL" id="QZAS01000031">
    <property type="protein sequence ID" value="THX03702.1"/>
    <property type="molecule type" value="Genomic_DNA"/>
</dbReference>
<dbReference type="GO" id="GO:0000462">
    <property type="term" value="P:maturation of SSU-rRNA from tricistronic rRNA transcript (SSU-rRNA, 5.8S rRNA, LSU-rRNA)"/>
    <property type="evidence" value="ECO:0007669"/>
    <property type="project" value="InterPro"/>
</dbReference>
<sequence>MDFQSRGDAVSIGGERALSTSHAPTSGKKRTTMRAKVAAATRPATISPNVTTSSSNTKAGKRALKHDTLISRIEKSQKKPLKRRRPGKKLNTALDSLADALPELEEEEDDDEWEGIDEDADAQDPMLGALRKQVRVRKAKPVDGKMKLKTLKSRPGALKRKQKMEESEKERFGRNLASMSVQPAAGAAAAGQTDGPANRWAALRGFIGQTLEQNPGFKKA</sequence>
<proteinExistence type="inferred from homology"/>
<feature type="region of interest" description="Disordered" evidence="5">
    <location>
        <begin position="152"/>
        <end position="196"/>
    </location>
</feature>
<organism evidence="6">
    <name type="scientific">Aureobasidium pullulans</name>
    <name type="common">Black yeast</name>
    <name type="synonym">Pullularia pullulans</name>
    <dbReference type="NCBI Taxonomy" id="5580"/>
    <lineage>
        <taxon>Eukaryota</taxon>
        <taxon>Fungi</taxon>
        <taxon>Dikarya</taxon>
        <taxon>Ascomycota</taxon>
        <taxon>Pezizomycotina</taxon>
        <taxon>Dothideomycetes</taxon>
        <taxon>Dothideomycetidae</taxon>
        <taxon>Dothideales</taxon>
        <taxon>Saccotheciaceae</taxon>
        <taxon>Aureobasidium</taxon>
    </lineage>
</organism>
<dbReference type="Pfam" id="PF15341">
    <property type="entry name" value="SLX9"/>
    <property type="match status" value="1"/>
</dbReference>
<dbReference type="GO" id="GO:0030686">
    <property type="term" value="C:90S preribosome"/>
    <property type="evidence" value="ECO:0007669"/>
    <property type="project" value="InterPro"/>
</dbReference>
<feature type="compositionally biased region" description="Low complexity" evidence="5">
    <location>
        <begin position="89"/>
        <end position="101"/>
    </location>
</feature>
<feature type="compositionally biased region" description="Polar residues" evidence="5">
    <location>
        <begin position="44"/>
        <end position="58"/>
    </location>
</feature>
<feature type="compositionally biased region" description="Acidic residues" evidence="5">
    <location>
        <begin position="102"/>
        <end position="122"/>
    </location>
</feature>
<evidence type="ECO:0000256" key="2">
    <source>
        <dbReference type="ARBA" id="ARBA00011022"/>
    </source>
</evidence>
<evidence type="ECO:0000256" key="5">
    <source>
        <dbReference type="SAM" id="MobiDB-lite"/>
    </source>
</evidence>
<feature type="compositionally biased region" description="Basic and acidic residues" evidence="5">
    <location>
        <begin position="163"/>
        <end position="173"/>
    </location>
</feature>
<evidence type="ECO:0000256" key="4">
    <source>
        <dbReference type="ARBA" id="ARBA00023242"/>
    </source>
</evidence>
<accession>A0A4S9CA46</accession>
<evidence type="ECO:0000313" key="6">
    <source>
        <dbReference type="EMBL" id="THX03702.1"/>
    </source>
</evidence>
<dbReference type="GO" id="GO:0005730">
    <property type="term" value="C:nucleolus"/>
    <property type="evidence" value="ECO:0007669"/>
    <property type="project" value="UniProtKB-SubCell"/>
</dbReference>
<comment type="caution">
    <text evidence="6">The sequence shown here is derived from an EMBL/GenBank/DDBJ whole genome shotgun (WGS) entry which is preliminary data.</text>
</comment>
<protein>
    <recommendedName>
        <fullName evidence="3">Ribosome biogenesis protein SLX9</fullName>
    </recommendedName>
</protein>
<feature type="compositionally biased region" description="Basic residues" evidence="5">
    <location>
        <begin position="78"/>
        <end position="88"/>
    </location>
</feature>
<dbReference type="InterPro" id="IPR028160">
    <property type="entry name" value="Slx9-like"/>
</dbReference>
<keyword evidence="4" id="KW-0539">Nucleus</keyword>
<gene>
    <name evidence="6" type="ORF">D6D13_07525</name>
</gene>
<comment type="similarity">
    <text evidence="2">Belongs to the SLX9 family.</text>
</comment>
<evidence type="ECO:0000256" key="3">
    <source>
        <dbReference type="ARBA" id="ARBA00021321"/>
    </source>
</evidence>
<dbReference type="AlphaFoldDB" id="A0A4S9CA46"/>
<feature type="region of interest" description="Disordered" evidence="5">
    <location>
        <begin position="1"/>
        <end position="125"/>
    </location>
</feature>
<reference evidence="6" key="1">
    <citation type="submission" date="2018-10" db="EMBL/GenBank/DDBJ databases">
        <title>Fifty Aureobasidium pullulans genomes reveal a recombining polyextremotolerant generalist.</title>
        <authorList>
            <person name="Gostincar C."/>
            <person name="Turk M."/>
            <person name="Zajc J."/>
            <person name="Gunde-Cimerman N."/>
        </authorList>
    </citation>
    <scope>NUCLEOTIDE SEQUENCE [LARGE SCALE GENOMIC DNA]</scope>
    <source>
        <strain evidence="6">EXF-10085</strain>
    </source>
</reference>